<accession>A0A152A5R6</accession>
<dbReference type="OrthoDB" id="5273213at2759"/>
<keyword evidence="6" id="KW-0143">Chaperone</keyword>
<comment type="caution">
    <text evidence="9">The sequence shown here is derived from an EMBL/GenBank/DDBJ whole genome shotgun (WGS) entry which is preliminary data.</text>
</comment>
<keyword evidence="5" id="KW-0677">Repeat</keyword>
<dbReference type="FunFam" id="2.30.30.190:FF:000016">
    <property type="entry name" value="Tubulin-folding cofactor E"/>
    <property type="match status" value="1"/>
</dbReference>
<dbReference type="SUPFAM" id="SSF74924">
    <property type="entry name" value="Cap-Gly domain"/>
    <property type="match status" value="1"/>
</dbReference>
<proteinExistence type="inferred from homology"/>
<dbReference type="EMBL" id="LODT01000006">
    <property type="protein sequence ID" value="KYR01455.1"/>
    <property type="molecule type" value="Genomic_DNA"/>
</dbReference>
<dbReference type="PANTHER" id="PTHR18849:SF0">
    <property type="entry name" value="CILIA- AND FLAGELLA-ASSOCIATED PROTEIN 410-RELATED"/>
    <property type="match status" value="1"/>
</dbReference>
<evidence type="ECO:0000313" key="9">
    <source>
        <dbReference type="EMBL" id="KYR01455.1"/>
    </source>
</evidence>
<dbReference type="FunCoup" id="A0A152A5R6">
    <property type="interactions" value="600"/>
</dbReference>
<dbReference type="PANTHER" id="PTHR18849">
    <property type="entry name" value="LEUCINE RICH REPEAT PROTEIN"/>
    <property type="match status" value="1"/>
</dbReference>
<dbReference type="InterPro" id="IPR001611">
    <property type="entry name" value="Leu-rich_rpt"/>
</dbReference>
<dbReference type="Pfam" id="PF01302">
    <property type="entry name" value="CAP_GLY"/>
    <property type="match status" value="1"/>
</dbReference>
<feature type="domain" description="CAP-Gly" evidence="8">
    <location>
        <begin position="23"/>
        <end position="68"/>
    </location>
</feature>
<comment type="similarity">
    <text evidence="2">Belongs to the TBCE family.</text>
</comment>
<dbReference type="Gene3D" id="2.30.30.190">
    <property type="entry name" value="CAP Gly-rich-like domain"/>
    <property type="match status" value="1"/>
</dbReference>
<dbReference type="InterPro" id="IPR000938">
    <property type="entry name" value="CAP-Gly_domain"/>
</dbReference>
<dbReference type="SMART" id="SM00365">
    <property type="entry name" value="LRR_SD22"/>
    <property type="match status" value="3"/>
</dbReference>
<dbReference type="Proteomes" id="UP000076078">
    <property type="component" value="Unassembled WGS sequence"/>
</dbReference>
<evidence type="ECO:0000256" key="2">
    <source>
        <dbReference type="ARBA" id="ARBA00006286"/>
    </source>
</evidence>
<protein>
    <submittedName>
        <fullName evidence="9">Tubulin binding cofactor E</fullName>
    </submittedName>
</protein>
<dbReference type="STRING" id="361077.A0A152A5R6"/>
<dbReference type="SMART" id="SM01052">
    <property type="entry name" value="CAP_GLY"/>
    <property type="match status" value="1"/>
</dbReference>
<dbReference type="GO" id="GO:0005737">
    <property type="term" value="C:cytoplasm"/>
    <property type="evidence" value="ECO:0007669"/>
    <property type="project" value="UniProtKB-SubCell"/>
</dbReference>
<dbReference type="SUPFAM" id="SSF52047">
    <property type="entry name" value="RNI-like"/>
    <property type="match status" value="1"/>
</dbReference>
<evidence type="ECO:0000313" key="10">
    <source>
        <dbReference type="Proteomes" id="UP000076078"/>
    </source>
</evidence>
<reference evidence="9 10" key="1">
    <citation type="submission" date="2015-12" db="EMBL/GenBank/DDBJ databases">
        <title>Dictyostelia acquired genes for synthesis and detection of signals that induce cell-type specialization by lateral gene transfer from prokaryotes.</title>
        <authorList>
            <person name="Gloeckner G."/>
            <person name="Schaap P."/>
        </authorList>
    </citation>
    <scope>NUCLEOTIDE SEQUENCE [LARGE SCALE GENOMIC DNA]</scope>
    <source>
        <strain evidence="9 10">TK</strain>
    </source>
</reference>
<comment type="subcellular location">
    <subcellularLocation>
        <location evidence="1">Cytoplasm</location>
    </subcellularLocation>
</comment>
<dbReference type="InterPro" id="IPR032675">
    <property type="entry name" value="LRR_dom_sf"/>
</dbReference>
<keyword evidence="4" id="KW-0433">Leucine-rich repeat</keyword>
<sequence length="445" mass="51794">MEFQIEDRIISDDNYFGTVRYKGSVEGFEGLWYGIEWDSSSRGKHRGNFKGKQYFDCQYSDSSASFMKIEKLQQNRKTFMQALKQKFSEAIGDYNDLYVLSNLNNKVQIEMVGMDKVRERQQHLQNHLEMPADNLLIYDIDPQPLIIESMGNNLQELNISNNLLNNWSHVSNLIVQLPILYKLSLNGNRLKLNSTELVEISNCSIKYLVLMEMKLQWYEIITLCKKLFRVVENLKLGKNHLSTIPMTENINDIFPHLKQLDLSFNGIRNLESIVQLGSLSQLQELNLNNNDIDLMELNSTQYPLSQLTNKLSIFSHVEILYLSNNQINNWKEIEYLDHFCNLKELSFRDNPIIDSLLNQTDEQTDTMILNRLNVIPRISSLLKLNLTNITEKERKNSEGSFIYEYYNPNDPSLNSKKINSLVAQYGVPYSCKIKLINDKNNNIES</sequence>
<comment type="subunit">
    <text evidence="7">Supercomplex made of cofactors A to E. Cofactors A and D function by capturing and stabilizing tubulin in a quasi-native conformation. Cofactor E binds to the cofactor D-tubulin complex; interaction with cofactor C then causes the release of tubulin polypeptides that are committed to the native state.</text>
</comment>
<dbReference type="PROSITE" id="PS50245">
    <property type="entry name" value="CAP_GLY_2"/>
    <property type="match status" value="1"/>
</dbReference>
<dbReference type="AlphaFoldDB" id="A0A152A5R6"/>
<evidence type="ECO:0000256" key="3">
    <source>
        <dbReference type="ARBA" id="ARBA00022490"/>
    </source>
</evidence>
<dbReference type="GO" id="GO:0007010">
    <property type="term" value="P:cytoskeleton organization"/>
    <property type="evidence" value="ECO:0007669"/>
    <property type="project" value="TreeGrafter"/>
</dbReference>
<gene>
    <name evidence="9" type="ORF">DLAC_01436</name>
</gene>
<evidence type="ECO:0000256" key="5">
    <source>
        <dbReference type="ARBA" id="ARBA00022737"/>
    </source>
</evidence>
<organism evidence="9 10">
    <name type="scientific">Tieghemostelium lacteum</name>
    <name type="common">Slime mold</name>
    <name type="synonym">Dictyostelium lacteum</name>
    <dbReference type="NCBI Taxonomy" id="361077"/>
    <lineage>
        <taxon>Eukaryota</taxon>
        <taxon>Amoebozoa</taxon>
        <taxon>Evosea</taxon>
        <taxon>Eumycetozoa</taxon>
        <taxon>Dictyostelia</taxon>
        <taxon>Dictyosteliales</taxon>
        <taxon>Raperosteliaceae</taxon>
        <taxon>Tieghemostelium</taxon>
    </lineage>
</organism>
<evidence type="ECO:0000256" key="7">
    <source>
        <dbReference type="ARBA" id="ARBA00026055"/>
    </source>
</evidence>
<dbReference type="OMA" id="SEESHMF"/>
<dbReference type="Gene3D" id="3.80.10.10">
    <property type="entry name" value="Ribonuclease Inhibitor"/>
    <property type="match status" value="2"/>
</dbReference>
<evidence type="ECO:0000256" key="4">
    <source>
        <dbReference type="ARBA" id="ARBA00022614"/>
    </source>
</evidence>
<evidence type="ECO:0000256" key="1">
    <source>
        <dbReference type="ARBA" id="ARBA00004496"/>
    </source>
</evidence>
<dbReference type="InterPro" id="IPR036859">
    <property type="entry name" value="CAP-Gly_dom_sf"/>
</dbReference>
<evidence type="ECO:0000256" key="6">
    <source>
        <dbReference type="ARBA" id="ARBA00023186"/>
    </source>
</evidence>
<dbReference type="PROSITE" id="PS51450">
    <property type="entry name" value="LRR"/>
    <property type="match status" value="3"/>
</dbReference>
<keyword evidence="10" id="KW-1185">Reference proteome</keyword>
<name>A0A152A5R6_TIELA</name>
<evidence type="ECO:0000259" key="8">
    <source>
        <dbReference type="PROSITE" id="PS50245"/>
    </source>
</evidence>
<keyword evidence="3" id="KW-0963">Cytoplasm</keyword>
<dbReference type="InParanoid" id="A0A152A5R6"/>